<evidence type="ECO:0000313" key="2">
    <source>
        <dbReference type="EMBL" id="CUU25174.1"/>
    </source>
</evidence>
<accession>A0A0U5L8U9</accession>
<evidence type="ECO:0000313" key="3">
    <source>
        <dbReference type="Proteomes" id="UP000059419"/>
    </source>
</evidence>
<proteinExistence type="predicted"/>
<dbReference type="EMBL" id="LN907827">
    <property type="protein sequence ID" value="CUU25174.1"/>
    <property type="molecule type" value="Genomic_DNA"/>
</dbReference>
<dbReference type="PATRIC" id="fig|1619313.3.peg.3054"/>
<sequence length="47" mass="5616">MSGRKSVGMSHRRDIATRSRHRDNTRSLRPRTYHQWLWLHECGLAAQ</sequence>
<feature type="region of interest" description="Disordered" evidence="1">
    <location>
        <begin position="1"/>
        <end position="26"/>
    </location>
</feature>
<keyword evidence="3" id="KW-1185">Reference proteome</keyword>
<dbReference type="AlphaFoldDB" id="A0A0U5L8U9"/>
<dbReference type="Proteomes" id="UP000059419">
    <property type="component" value="Chromosome 1"/>
</dbReference>
<protein>
    <submittedName>
        <fullName evidence="2">Uncharacterized protein</fullName>
    </submittedName>
</protein>
<name>A0A0U5L8U9_9GAMM</name>
<organism evidence="2 3">
    <name type="scientific">Duffyella gerundensis</name>
    <dbReference type="NCBI Taxonomy" id="1619313"/>
    <lineage>
        <taxon>Bacteria</taxon>
        <taxon>Pseudomonadati</taxon>
        <taxon>Pseudomonadota</taxon>
        <taxon>Gammaproteobacteria</taxon>
        <taxon>Enterobacterales</taxon>
        <taxon>Erwiniaceae</taxon>
        <taxon>Duffyella</taxon>
    </lineage>
</organism>
<dbReference type="KEGG" id="ege:EM595_2943"/>
<feature type="compositionally biased region" description="Basic and acidic residues" evidence="1">
    <location>
        <begin position="11"/>
        <end position="26"/>
    </location>
</feature>
<evidence type="ECO:0000256" key="1">
    <source>
        <dbReference type="SAM" id="MobiDB-lite"/>
    </source>
</evidence>
<gene>
    <name evidence="2" type="ORF">EM595_2943</name>
</gene>
<reference evidence="3" key="1">
    <citation type="submission" date="2015-11" db="EMBL/GenBank/DDBJ databases">
        <authorList>
            <person name="Blom J."/>
        </authorList>
    </citation>
    <scope>NUCLEOTIDE SEQUENCE [LARGE SCALE GENOMIC DNA]</scope>
</reference>
<dbReference type="STRING" id="1619313.EM595_2943"/>